<dbReference type="EMBL" id="BJON01000014">
    <property type="protein sequence ID" value="GED69847.1"/>
    <property type="molecule type" value="Genomic_DNA"/>
</dbReference>
<dbReference type="CDD" id="cd07341">
    <property type="entry name" value="M56_BlaR1_MecR1_like"/>
    <property type="match status" value="1"/>
</dbReference>
<dbReference type="OrthoDB" id="9762883at2"/>
<sequence length="590" mass="68197">MFITQLISGFIVSSFTIAVILLMKKLFRKHLSAKWHYNLWYLLFIALLIPFIPARFFMFDDLFSFLPFRSSQASGVFAPQAENPSRGNVDWISDFSVSVHHATPAYLDDLIAVIWICGLALFVIPAVIAWMRIKRIQKNMSTVKNEDILRLLEECKQQLHISRDLVVGESPFVKTPMMFGLHKVYVVFPLHFQQWLTMNDIKYILLHELNHYKNKDNMTNYLIVIFQILYWFNPLVWFAFREMRLDREISCDSDVLKALEEQSYREYGNTIIHFVHKVSRQRNLVFESQMVSSKEQLKKRIQKIASFQTESTQLKKNSIAIFILAGVLVASQIPLVAAIASENAYYPFSRENTDYEDLSSYFEGYDGSFVLYDMKADHFQIYNKQNSERRVSPDSTYKIYIGLFAFETGIITKDNSTLAWNGEVYPYASWNKNQNVKSAMESSVSWYFEELDKKMNLKSLQTYLKQLSYGNENLSGGLGQYWIESTLKISPVEQVLLLKSLYTNQLGFHEKNIQAIKETIQLEEKDGAKLSGKTGTGTVNDKTVNGWFIGYVEKEGNTYFFATNIQNEDHSNGSKAAQIALSILKNKGIY</sequence>
<dbReference type="Proteomes" id="UP000319578">
    <property type="component" value="Unassembled WGS sequence"/>
</dbReference>
<dbReference type="EMBL" id="LGIQ01000009">
    <property type="protein sequence ID" value="KNB70690.1"/>
    <property type="molecule type" value="Genomic_DNA"/>
</dbReference>
<feature type="transmembrane region" description="Helical" evidence="2">
    <location>
        <begin position="39"/>
        <end position="58"/>
    </location>
</feature>
<reference evidence="6" key="2">
    <citation type="submission" date="2015-07" db="EMBL/GenBank/DDBJ databases">
        <title>MeaNS - Measles Nucleotide Surveillance Program.</title>
        <authorList>
            <person name="Tran T."/>
            <person name="Druce J."/>
        </authorList>
    </citation>
    <scope>NUCLEOTIDE SEQUENCE</scope>
    <source>
        <strain evidence="6">DSM 9887</strain>
    </source>
</reference>
<keyword evidence="2" id="KW-0472">Membrane</keyword>
<evidence type="ECO:0000256" key="1">
    <source>
        <dbReference type="ARBA" id="ARBA00011075"/>
    </source>
</evidence>
<dbReference type="Pfam" id="PF05569">
    <property type="entry name" value="Peptidase_M56"/>
    <property type="match status" value="1"/>
</dbReference>
<comment type="caution">
    <text evidence="6">The sequence shown here is derived from an EMBL/GenBank/DDBJ whole genome shotgun (WGS) entry which is preliminary data.</text>
</comment>
<feature type="transmembrane region" description="Helical" evidence="2">
    <location>
        <begin position="319"/>
        <end position="340"/>
    </location>
</feature>
<reference evidence="5 8" key="3">
    <citation type="submission" date="2019-06" db="EMBL/GenBank/DDBJ databases">
        <title>Whole genome shotgun sequence of Brevibacillus reuszeri NBRC 15719.</title>
        <authorList>
            <person name="Hosoyama A."/>
            <person name="Uohara A."/>
            <person name="Ohji S."/>
            <person name="Ichikawa N."/>
        </authorList>
    </citation>
    <scope>NUCLEOTIDE SEQUENCE [LARGE SCALE GENOMIC DNA]</scope>
    <source>
        <strain evidence="5 8">NBRC 15719</strain>
    </source>
</reference>
<dbReference type="PANTHER" id="PTHR34978:SF3">
    <property type="entry name" value="SLR0241 PROTEIN"/>
    <property type="match status" value="1"/>
</dbReference>
<dbReference type="Proteomes" id="UP000036834">
    <property type="component" value="Unassembled WGS sequence"/>
</dbReference>
<organism evidence="6 7">
    <name type="scientific">Brevibacillus reuszeri</name>
    <dbReference type="NCBI Taxonomy" id="54915"/>
    <lineage>
        <taxon>Bacteria</taxon>
        <taxon>Bacillati</taxon>
        <taxon>Bacillota</taxon>
        <taxon>Bacilli</taxon>
        <taxon>Bacillales</taxon>
        <taxon>Paenibacillaceae</taxon>
        <taxon>Brevibacillus</taxon>
    </lineage>
</organism>
<dbReference type="InterPro" id="IPR052173">
    <property type="entry name" value="Beta-lactam_resp_regulator"/>
</dbReference>
<keyword evidence="2" id="KW-1133">Transmembrane helix</keyword>
<name>A0A0K9YR77_9BACL</name>
<dbReference type="Pfam" id="PF00905">
    <property type="entry name" value="Transpeptidase"/>
    <property type="match status" value="1"/>
</dbReference>
<dbReference type="GO" id="GO:0008658">
    <property type="term" value="F:penicillin binding"/>
    <property type="evidence" value="ECO:0007669"/>
    <property type="project" value="InterPro"/>
</dbReference>
<dbReference type="SUPFAM" id="SSF56601">
    <property type="entry name" value="beta-lactamase/transpeptidase-like"/>
    <property type="match status" value="1"/>
</dbReference>
<dbReference type="STRING" id="54915.ADS79_17580"/>
<reference evidence="7" key="1">
    <citation type="submission" date="2015-07" db="EMBL/GenBank/DDBJ databases">
        <title>Genome sequencing project for genomic taxonomy and phylogenomics of Bacillus-like bacteria.</title>
        <authorList>
            <person name="Liu B."/>
            <person name="Wang J."/>
            <person name="Zhu Y."/>
            <person name="Liu G."/>
            <person name="Chen Q."/>
            <person name="Chen Z."/>
            <person name="Lan J."/>
            <person name="Che J."/>
            <person name="Ge C."/>
            <person name="Shi H."/>
            <person name="Pan Z."/>
            <person name="Liu X."/>
        </authorList>
    </citation>
    <scope>NUCLEOTIDE SEQUENCE [LARGE SCALE GENOMIC DNA]</scope>
    <source>
        <strain evidence="7">DSM 9887</strain>
    </source>
</reference>
<dbReference type="Gene3D" id="3.40.710.10">
    <property type="entry name" value="DD-peptidase/beta-lactamase superfamily"/>
    <property type="match status" value="1"/>
</dbReference>
<dbReference type="AlphaFoldDB" id="A0A0K9YR77"/>
<keyword evidence="8" id="KW-1185">Reference proteome</keyword>
<dbReference type="NCBIfam" id="NF000326">
    <property type="entry name" value="blaR1_generic"/>
    <property type="match status" value="1"/>
</dbReference>
<evidence type="ECO:0000256" key="2">
    <source>
        <dbReference type="SAM" id="Phobius"/>
    </source>
</evidence>
<evidence type="ECO:0000313" key="5">
    <source>
        <dbReference type="EMBL" id="GED69847.1"/>
    </source>
</evidence>
<evidence type="ECO:0000259" key="4">
    <source>
        <dbReference type="Pfam" id="PF05569"/>
    </source>
</evidence>
<dbReference type="RefSeq" id="WP_049739702.1">
    <property type="nucleotide sequence ID" value="NZ_BJON01000014.1"/>
</dbReference>
<proteinExistence type="inferred from homology"/>
<evidence type="ECO:0000313" key="7">
    <source>
        <dbReference type="Proteomes" id="UP000036834"/>
    </source>
</evidence>
<dbReference type="PATRIC" id="fig|54915.3.peg.2589"/>
<dbReference type="InterPro" id="IPR001460">
    <property type="entry name" value="PCN-bd_Tpept"/>
</dbReference>
<evidence type="ECO:0000313" key="6">
    <source>
        <dbReference type="EMBL" id="KNB70690.1"/>
    </source>
</evidence>
<dbReference type="PANTHER" id="PTHR34978">
    <property type="entry name" value="POSSIBLE SENSOR-TRANSDUCER PROTEIN BLAR"/>
    <property type="match status" value="1"/>
</dbReference>
<gene>
    <name evidence="5" type="primary">blaR</name>
    <name evidence="6" type="ORF">ADS79_17580</name>
    <name evidence="5" type="ORF">BRE01_35490</name>
</gene>
<feature type="transmembrane region" description="Helical" evidence="2">
    <location>
        <begin position="110"/>
        <end position="131"/>
    </location>
</feature>
<dbReference type="InterPro" id="IPR008756">
    <property type="entry name" value="Peptidase_M56"/>
</dbReference>
<dbReference type="InterPro" id="IPR012338">
    <property type="entry name" value="Beta-lactam/transpept-like"/>
</dbReference>
<comment type="similarity">
    <text evidence="1">Belongs to the peptidase M56 family.</text>
</comment>
<evidence type="ECO:0000259" key="3">
    <source>
        <dbReference type="Pfam" id="PF00905"/>
    </source>
</evidence>
<protein>
    <submittedName>
        <fullName evidence="6">Beta-lactamase</fullName>
    </submittedName>
    <submittedName>
        <fullName evidence="5">BlaR1 family beta-lactam sensor/signal transducer</fullName>
    </submittedName>
</protein>
<feature type="domain" description="Peptidase M56" evidence="4">
    <location>
        <begin position="9"/>
        <end position="303"/>
    </location>
</feature>
<feature type="domain" description="Penicillin-binding protein transpeptidase" evidence="3">
    <location>
        <begin position="383"/>
        <end position="584"/>
    </location>
</feature>
<feature type="transmembrane region" description="Helical" evidence="2">
    <location>
        <begin position="221"/>
        <end position="240"/>
    </location>
</feature>
<feature type="transmembrane region" description="Helical" evidence="2">
    <location>
        <begin position="6"/>
        <end position="27"/>
    </location>
</feature>
<accession>A0A0K9YR77</accession>
<evidence type="ECO:0000313" key="8">
    <source>
        <dbReference type="Proteomes" id="UP000319578"/>
    </source>
</evidence>
<keyword evidence="2" id="KW-0812">Transmembrane</keyword>